<organism evidence="2 3">
    <name type="scientific">Protopolystoma xenopodis</name>
    <dbReference type="NCBI Taxonomy" id="117903"/>
    <lineage>
        <taxon>Eukaryota</taxon>
        <taxon>Metazoa</taxon>
        <taxon>Spiralia</taxon>
        <taxon>Lophotrochozoa</taxon>
        <taxon>Platyhelminthes</taxon>
        <taxon>Monogenea</taxon>
        <taxon>Polyopisthocotylea</taxon>
        <taxon>Polystomatidea</taxon>
        <taxon>Polystomatidae</taxon>
        <taxon>Protopolystoma</taxon>
    </lineage>
</organism>
<feature type="coiled-coil region" evidence="1">
    <location>
        <begin position="27"/>
        <end position="54"/>
    </location>
</feature>
<protein>
    <submittedName>
        <fullName evidence="2">Uncharacterized protein</fullName>
    </submittedName>
</protein>
<dbReference type="EMBL" id="CAAALY010269490">
    <property type="protein sequence ID" value="VEL41475.1"/>
    <property type="molecule type" value="Genomic_DNA"/>
</dbReference>
<evidence type="ECO:0000313" key="3">
    <source>
        <dbReference type="Proteomes" id="UP000784294"/>
    </source>
</evidence>
<sequence>KNADVDASPSDGDAKARFDQLTSSAVRSHLRERIARLTAEKAAWQHELDYMRQELLEFNAHLKHLNNVKNLMPDKGTCFYIGREIE</sequence>
<comment type="caution">
    <text evidence="2">The sequence shown here is derived from an EMBL/GenBank/DDBJ whole genome shotgun (WGS) entry which is preliminary data.</text>
</comment>
<gene>
    <name evidence="2" type="ORF">PXEA_LOCUS34915</name>
</gene>
<accession>A0A448XP81</accession>
<dbReference type="Proteomes" id="UP000784294">
    <property type="component" value="Unassembled WGS sequence"/>
</dbReference>
<keyword evidence="3" id="KW-1185">Reference proteome</keyword>
<evidence type="ECO:0000313" key="2">
    <source>
        <dbReference type="EMBL" id="VEL41475.1"/>
    </source>
</evidence>
<reference evidence="2" key="1">
    <citation type="submission" date="2018-11" db="EMBL/GenBank/DDBJ databases">
        <authorList>
            <consortium name="Pathogen Informatics"/>
        </authorList>
    </citation>
    <scope>NUCLEOTIDE SEQUENCE</scope>
</reference>
<feature type="non-terminal residue" evidence="2">
    <location>
        <position position="1"/>
    </location>
</feature>
<keyword evidence="1" id="KW-0175">Coiled coil</keyword>
<evidence type="ECO:0000256" key="1">
    <source>
        <dbReference type="SAM" id="Coils"/>
    </source>
</evidence>
<name>A0A448XP81_9PLAT</name>
<dbReference type="AlphaFoldDB" id="A0A448XP81"/>
<proteinExistence type="predicted"/>